<sequence length="743" mass="84442">MAQQLGSPRLSLTENQTTIQNNRIQQEINNIKQYFQSPVTIAPTINGIVDYLNIILDAGNRFERLVLDIYPQVNTHAINAENQVANLQTQLANSQTQLADLQTQLTDLQTQLAMLQNDYNLFHQAYGAYRTQHNIFKSQELDGQITISDGATTAHFLNLTRNRYIKWKRKCKTLKNDLLLANVQLDIKWANMATIQEVMAVVTPLIAPIPQYIGQEPPEDYVNKIKQLYNYGSTVGVVVGFNNAVKIQILASKMGGKYILPNPFNNQIGIAVNTPALFLAWLNTEYQRNNIETYETRIKPFLLGVPINDNYVLGVLKNQLPTELYNQMTIAPSADIPAFFTIIQLQLQKNVPPPLHPGHEYRLEEFHINNFMYDQARQMGIGITPTPLSKLLSEGKIICLKSEKAKALQEIMDYARLGLDIEDERPYNPMEIDLAIVNIARRIGGNTIIPTMNIVNASQTVRKKKLPVRKRVIKKLVRPKNKQVNLVTYEEATEDPNNEEEEVYEEIVYEDEDNENVEYIEVEDRPKEMLCNNSTQKVIEICKKNFQNELRNILNEFKTLLSSYNLLPELASSMALDESMDINLVCCPANNLTTAEYRINNILIPKAVLDGGAQCTIISKKLARHLGLKIDTTNPPSLEGVATDASSYGWCYNIPITFTNRALTRDTDYTMIHDIIVSDYNKYALIIGTNWLDLAGDKVDYKKHKFRVGNTFVPILVHRSNIKVNCITTDHNSKDYCSAIKKK</sequence>
<dbReference type="AlphaFoldDB" id="A0A9N9JK73"/>
<dbReference type="Proteomes" id="UP000789759">
    <property type="component" value="Unassembled WGS sequence"/>
</dbReference>
<dbReference type="EMBL" id="CAJVQA010025108">
    <property type="protein sequence ID" value="CAG8784923.1"/>
    <property type="molecule type" value="Genomic_DNA"/>
</dbReference>
<gene>
    <name evidence="2" type="ORF">CPELLU_LOCUS16620</name>
</gene>
<dbReference type="OrthoDB" id="2285352at2759"/>
<comment type="caution">
    <text evidence="2">The sequence shown here is derived from an EMBL/GenBank/DDBJ whole genome shotgun (WGS) entry which is preliminary data.</text>
</comment>
<evidence type="ECO:0000313" key="3">
    <source>
        <dbReference type="Proteomes" id="UP000789759"/>
    </source>
</evidence>
<name>A0A9N9JK73_9GLOM</name>
<dbReference type="CDD" id="cd00303">
    <property type="entry name" value="retropepsin_like"/>
    <property type="match status" value="1"/>
</dbReference>
<keyword evidence="1" id="KW-0175">Coiled coil</keyword>
<dbReference type="Gene3D" id="2.40.70.10">
    <property type="entry name" value="Acid Proteases"/>
    <property type="match status" value="1"/>
</dbReference>
<evidence type="ECO:0000256" key="1">
    <source>
        <dbReference type="SAM" id="Coils"/>
    </source>
</evidence>
<proteinExistence type="predicted"/>
<evidence type="ECO:0000313" key="2">
    <source>
        <dbReference type="EMBL" id="CAG8784923.1"/>
    </source>
</evidence>
<feature type="coiled-coil region" evidence="1">
    <location>
        <begin position="77"/>
        <end position="118"/>
    </location>
</feature>
<organism evidence="2 3">
    <name type="scientific">Cetraspora pellucida</name>
    <dbReference type="NCBI Taxonomy" id="1433469"/>
    <lineage>
        <taxon>Eukaryota</taxon>
        <taxon>Fungi</taxon>
        <taxon>Fungi incertae sedis</taxon>
        <taxon>Mucoromycota</taxon>
        <taxon>Glomeromycotina</taxon>
        <taxon>Glomeromycetes</taxon>
        <taxon>Diversisporales</taxon>
        <taxon>Gigasporaceae</taxon>
        <taxon>Cetraspora</taxon>
    </lineage>
</organism>
<keyword evidence="3" id="KW-1185">Reference proteome</keyword>
<accession>A0A9N9JK73</accession>
<dbReference type="SUPFAM" id="SSF50630">
    <property type="entry name" value="Acid proteases"/>
    <property type="match status" value="1"/>
</dbReference>
<dbReference type="InterPro" id="IPR021109">
    <property type="entry name" value="Peptidase_aspartic_dom_sf"/>
</dbReference>
<reference evidence="2" key="1">
    <citation type="submission" date="2021-06" db="EMBL/GenBank/DDBJ databases">
        <authorList>
            <person name="Kallberg Y."/>
            <person name="Tangrot J."/>
            <person name="Rosling A."/>
        </authorList>
    </citation>
    <scope>NUCLEOTIDE SEQUENCE</scope>
    <source>
        <strain evidence="2">FL966</strain>
    </source>
</reference>
<protein>
    <submittedName>
        <fullName evidence="2">4064_t:CDS:1</fullName>
    </submittedName>
</protein>